<comment type="similarity">
    <text evidence="2">Belongs to the EamA transporter family.</text>
</comment>
<reference evidence="8 9" key="1">
    <citation type="submission" date="2019-01" db="EMBL/GenBank/DDBJ databases">
        <authorList>
            <person name="Chen W.-M."/>
        </authorList>
    </citation>
    <scope>NUCLEOTIDE SEQUENCE [LARGE SCALE GENOMIC DNA]</scope>
    <source>
        <strain evidence="8 9">HPM-16</strain>
    </source>
</reference>
<comment type="subcellular location">
    <subcellularLocation>
        <location evidence="1">Membrane</location>
        <topology evidence="1">Multi-pass membrane protein</topology>
    </subcellularLocation>
</comment>
<dbReference type="InterPro" id="IPR000620">
    <property type="entry name" value="EamA_dom"/>
</dbReference>
<comment type="caution">
    <text evidence="8">The sequence shown here is derived from an EMBL/GenBank/DDBJ whole genome shotgun (WGS) entry which is preliminary data.</text>
</comment>
<protein>
    <submittedName>
        <fullName evidence="8">DMT family transporter</fullName>
    </submittedName>
</protein>
<gene>
    <name evidence="8" type="ORF">EOE65_00155</name>
</gene>
<feature type="transmembrane region" description="Helical" evidence="6">
    <location>
        <begin position="61"/>
        <end position="83"/>
    </location>
</feature>
<keyword evidence="3 6" id="KW-0812">Transmembrane</keyword>
<dbReference type="Pfam" id="PF00892">
    <property type="entry name" value="EamA"/>
    <property type="match status" value="2"/>
</dbReference>
<dbReference type="GO" id="GO:0016020">
    <property type="term" value="C:membrane"/>
    <property type="evidence" value="ECO:0007669"/>
    <property type="project" value="UniProtKB-SubCell"/>
</dbReference>
<evidence type="ECO:0000313" key="8">
    <source>
        <dbReference type="EMBL" id="RVU32105.1"/>
    </source>
</evidence>
<proteinExistence type="inferred from homology"/>
<feature type="transmembrane region" description="Helical" evidence="6">
    <location>
        <begin position="269"/>
        <end position="291"/>
    </location>
</feature>
<feature type="transmembrane region" description="Helical" evidence="6">
    <location>
        <begin position="178"/>
        <end position="198"/>
    </location>
</feature>
<accession>A0A437QCE0</accession>
<feature type="transmembrane region" description="Helical" evidence="6">
    <location>
        <begin position="213"/>
        <end position="232"/>
    </location>
</feature>
<feature type="transmembrane region" description="Helical" evidence="6">
    <location>
        <begin position="153"/>
        <end position="171"/>
    </location>
</feature>
<evidence type="ECO:0000259" key="7">
    <source>
        <dbReference type="Pfam" id="PF00892"/>
    </source>
</evidence>
<keyword evidence="5 6" id="KW-0472">Membrane</keyword>
<keyword evidence="9" id="KW-1185">Reference proteome</keyword>
<evidence type="ECO:0000256" key="3">
    <source>
        <dbReference type="ARBA" id="ARBA00022692"/>
    </source>
</evidence>
<evidence type="ECO:0000256" key="1">
    <source>
        <dbReference type="ARBA" id="ARBA00004141"/>
    </source>
</evidence>
<dbReference type="PANTHER" id="PTHR32322:SF2">
    <property type="entry name" value="EAMA DOMAIN-CONTAINING PROTEIN"/>
    <property type="match status" value="1"/>
</dbReference>
<feature type="transmembrane region" description="Helical" evidence="6">
    <location>
        <begin position="244"/>
        <end position="263"/>
    </location>
</feature>
<dbReference type="Gene3D" id="1.10.3730.20">
    <property type="match status" value="1"/>
</dbReference>
<evidence type="ECO:0000256" key="4">
    <source>
        <dbReference type="ARBA" id="ARBA00022989"/>
    </source>
</evidence>
<dbReference type="AlphaFoldDB" id="A0A437QCE0"/>
<sequence length="298" mass="32791">MAYLFLALTPLFWAGNFVLGRAMNGVLPPISMAEFRWSIALLMILPFLVPRLKTQWPAIKANWKILVVLSVLSVASFNTLVYLGLTGTNVTNATIMQSIIPIIILIISALVFREPVKMKQWVGVLISLAGVLALISQGNLAQLLELSLNTGDAWILAAVMCWAVYSIMLRFKPAELDGFTFFGVTVVLGVLALLPFSLWEMSAAAPIHWNGDAVFAILYMAVFPSILAYLFWNRGVAEVGAAKAGLFIHLMPIFGVLLASIFLEEQIQTYHIAGMVLIFTGIYLAVVADVMKRIRKTN</sequence>
<feature type="transmembrane region" description="Helical" evidence="6">
    <location>
        <begin position="30"/>
        <end position="49"/>
    </location>
</feature>
<feature type="domain" description="EamA" evidence="7">
    <location>
        <begin position="150"/>
        <end position="286"/>
    </location>
</feature>
<feature type="domain" description="EamA" evidence="7">
    <location>
        <begin position="2"/>
        <end position="134"/>
    </location>
</feature>
<dbReference type="InterPro" id="IPR037185">
    <property type="entry name" value="EmrE-like"/>
</dbReference>
<dbReference type="PANTHER" id="PTHR32322">
    <property type="entry name" value="INNER MEMBRANE TRANSPORTER"/>
    <property type="match status" value="1"/>
</dbReference>
<keyword evidence="4 6" id="KW-1133">Transmembrane helix</keyword>
<evidence type="ECO:0000256" key="5">
    <source>
        <dbReference type="ARBA" id="ARBA00023136"/>
    </source>
</evidence>
<dbReference type="RefSeq" id="WP_127692274.1">
    <property type="nucleotide sequence ID" value="NZ_SACQ01000001.1"/>
</dbReference>
<feature type="transmembrane region" description="Helical" evidence="6">
    <location>
        <begin position="121"/>
        <end position="141"/>
    </location>
</feature>
<dbReference type="SUPFAM" id="SSF103481">
    <property type="entry name" value="Multidrug resistance efflux transporter EmrE"/>
    <property type="match status" value="2"/>
</dbReference>
<evidence type="ECO:0000256" key="2">
    <source>
        <dbReference type="ARBA" id="ARBA00007362"/>
    </source>
</evidence>
<organism evidence="8 9">
    <name type="scientific">Neptunomonas marina</name>
    <dbReference type="NCBI Taxonomy" id="1815562"/>
    <lineage>
        <taxon>Bacteria</taxon>
        <taxon>Pseudomonadati</taxon>
        <taxon>Pseudomonadota</taxon>
        <taxon>Gammaproteobacteria</taxon>
        <taxon>Oceanospirillales</taxon>
        <taxon>Oceanospirillaceae</taxon>
        <taxon>Neptunomonas</taxon>
    </lineage>
</organism>
<evidence type="ECO:0000256" key="6">
    <source>
        <dbReference type="SAM" id="Phobius"/>
    </source>
</evidence>
<dbReference type="Proteomes" id="UP000282818">
    <property type="component" value="Unassembled WGS sequence"/>
</dbReference>
<name>A0A437QCE0_9GAMM</name>
<dbReference type="InterPro" id="IPR050638">
    <property type="entry name" value="AA-Vitamin_Transporters"/>
</dbReference>
<evidence type="ECO:0000313" key="9">
    <source>
        <dbReference type="Proteomes" id="UP000282818"/>
    </source>
</evidence>
<dbReference type="EMBL" id="SACQ01000001">
    <property type="protein sequence ID" value="RVU32105.1"/>
    <property type="molecule type" value="Genomic_DNA"/>
</dbReference>
<feature type="transmembrane region" description="Helical" evidence="6">
    <location>
        <begin position="95"/>
        <end position="112"/>
    </location>
</feature>